<accession>A0AAJ1MKG9</accession>
<dbReference type="Gene3D" id="3.30.565.10">
    <property type="entry name" value="Histidine kinase-like ATPase, C-terminal domain"/>
    <property type="match status" value="1"/>
</dbReference>
<evidence type="ECO:0000259" key="8">
    <source>
        <dbReference type="PROSITE" id="PS50109"/>
    </source>
</evidence>
<dbReference type="AlphaFoldDB" id="A0AAJ1MKG9"/>
<evidence type="ECO:0000256" key="7">
    <source>
        <dbReference type="SAM" id="Phobius"/>
    </source>
</evidence>
<reference evidence="10 11" key="1">
    <citation type="submission" date="2022-12" db="EMBL/GenBank/DDBJ databases">
        <title>Metagenome assembled genome from gulf of manar.</title>
        <authorList>
            <person name="Kohli P."/>
            <person name="Pk S."/>
            <person name="Venkata Ramana C."/>
            <person name="Sasikala C."/>
        </authorList>
    </citation>
    <scope>NUCLEOTIDE SEQUENCE [LARGE SCALE GENOMIC DNA]</scope>
    <source>
        <strain evidence="10">JB008</strain>
    </source>
</reference>
<dbReference type="CDD" id="cd06225">
    <property type="entry name" value="HAMP"/>
    <property type="match status" value="1"/>
</dbReference>
<feature type="domain" description="HAMP" evidence="9">
    <location>
        <begin position="304"/>
        <end position="356"/>
    </location>
</feature>
<sequence>MKLSNRRHSGKGRFHIKSIGGQIFTLVMVITISSVLILGITYFYLAGNIIKENLESVLSEVVKANAGELDNLLGLAMQNSLRIADDPKIQAVLRNDYPEDLAEVYSQELEIDNQLSFIQNYVDDIFGFYVIGANGMQFKSNFSSPIYENWQNFTWYRRIIYSSNPVWFSPHEGSFTVNTIGQPLITLGLKIIDKSSGDILGVILTDIEVETIHEIISQGLGGSGHLSLIGTTGNQEITHSRDTDTLIQSALSASITIDYTGWTLKGFIHPETLEASVTSMFKPIFILILIIAAIDFIAALSFVSRTISPLRDLAGLMKIVQSGNFNVNMDIQTEDEIGMLSNSFNVMVAKINTLMKDLYEEHEKLRISEMKTLEAQINPHFLYNTLESIIWLARAGQNDAVIRLVFSLTNLLRIGLSRGRTLVTIEEEIEHIKNYLVIQETRFEDEFESVISIPETIMKNKTLKLILQPLVENSIYHGIMQQDDTGTIKISADCSENDIFFRIEDSGPGISTAEVEKLNGYLSEMEEENVGIGLRSVNQRIKLYFGPDYGVKFKSAPGEGTRVSVHIPRI</sequence>
<dbReference type="InterPro" id="IPR036890">
    <property type="entry name" value="HATPase_C_sf"/>
</dbReference>
<gene>
    <name evidence="10" type="ORF">PQJ61_13290</name>
</gene>
<comment type="subcellular location">
    <subcellularLocation>
        <location evidence="2">Membrane</location>
    </subcellularLocation>
</comment>
<comment type="caution">
    <text evidence="10">The sequence shown here is derived from an EMBL/GenBank/DDBJ whole genome shotgun (WGS) entry which is preliminary data.</text>
</comment>
<evidence type="ECO:0000313" key="10">
    <source>
        <dbReference type="EMBL" id="MDC7227732.1"/>
    </source>
</evidence>
<keyword evidence="4" id="KW-0597">Phosphoprotein</keyword>
<dbReference type="EMBL" id="JAQQAL010000032">
    <property type="protein sequence ID" value="MDC7227732.1"/>
    <property type="molecule type" value="Genomic_DNA"/>
</dbReference>
<dbReference type="EC" id="2.7.13.3" evidence="3"/>
<name>A0AAJ1MKG9_9SPIO</name>
<evidence type="ECO:0000313" key="11">
    <source>
        <dbReference type="Proteomes" id="UP001221217"/>
    </source>
</evidence>
<evidence type="ECO:0000256" key="3">
    <source>
        <dbReference type="ARBA" id="ARBA00012438"/>
    </source>
</evidence>
<dbReference type="GO" id="GO:0000155">
    <property type="term" value="F:phosphorelay sensor kinase activity"/>
    <property type="evidence" value="ECO:0007669"/>
    <property type="project" value="InterPro"/>
</dbReference>
<dbReference type="SUPFAM" id="SSF158472">
    <property type="entry name" value="HAMP domain-like"/>
    <property type="match status" value="1"/>
</dbReference>
<feature type="domain" description="Histidine kinase" evidence="8">
    <location>
        <begin position="463"/>
        <end position="570"/>
    </location>
</feature>
<keyword evidence="7" id="KW-0812">Transmembrane</keyword>
<keyword evidence="6 10" id="KW-0418">Kinase</keyword>
<evidence type="ECO:0000256" key="5">
    <source>
        <dbReference type="ARBA" id="ARBA00022679"/>
    </source>
</evidence>
<evidence type="ECO:0000256" key="4">
    <source>
        <dbReference type="ARBA" id="ARBA00022553"/>
    </source>
</evidence>
<comment type="catalytic activity">
    <reaction evidence="1">
        <text>ATP + protein L-histidine = ADP + protein N-phospho-L-histidine.</text>
        <dbReference type="EC" id="2.7.13.3"/>
    </reaction>
</comment>
<dbReference type="InterPro" id="IPR003594">
    <property type="entry name" value="HATPase_dom"/>
</dbReference>
<dbReference type="SMART" id="SM00304">
    <property type="entry name" value="HAMP"/>
    <property type="match status" value="1"/>
</dbReference>
<evidence type="ECO:0000259" key="9">
    <source>
        <dbReference type="PROSITE" id="PS50885"/>
    </source>
</evidence>
<dbReference type="InterPro" id="IPR003660">
    <property type="entry name" value="HAMP_dom"/>
</dbReference>
<dbReference type="Pfam" id="PF00672">
    <property type="entry name" value="HAMP"/>
    <property type="match status" value="1"/>
</dbReference>
<dbReference type="SUPFAM" id="SSF55874">
    <property type="entry name" value="ATPase domain of HSP90 chaperone/DNA topoisomerase II/histidine kinase"/>
    <property type="match status" value="1"/>
</dbReference>
<dbReference type="PANTHER" id="PTHR34220:SF7">
    <property type="entry name" value="SENSOR HISTIDINE KINASE YPDA"/>
    <property type="match status" value="1"/>
</dbReference>
<feature type="transmembrane region" description="Helical" evidence="7">
    <location>
        <begin position="21"/>
        <end position="45"/>
    </location>
</feature>
<dbReference type="PRINTS" id="PR00344">
    <property type="entry name" value="BCTRLSENSOR"/>
</dbReference>
<dbReference type="InterPro" id="IPR010559">
    <property type="entry name" value="Sig_transdc_His_kin_internal"/>
</dbReference>
<dbReference type="Gene3D" id="3.30.450.20">
    <property type="entry name" value="PAS domain"/>
    <property type="match status" value="1"/>
</dbReference>
<keyword evidence="7" id="KW-0472">Membrane</keyword>
<dbReference type="Pfam" id="PF02518">
    <property type="entry name" value="HATPase_c"/>
    <property type="match status" value="1"/>
</dbReference>
<dbReference type="InterPro" id="IPR004358">
    <property type="entry name" value="Sig_transdc_His_kin-like_C"/>
</dbReference>
<dbReference type="Pfam" id="PF06580">
    <property type="entry name" value="His_kinase"/>
    <property type="match status" value="1"/>
</dbReference>
<dbReference type="PROSITE" id="PS50109">
    <property type="entry name" value="HIS_KIN"/>
    <property type="match status" value="1"/>
</dbReference>
<feature type="transmembrane region" description="Helical" evidence="7">
    <location>
        <begin position="284"/>
        <end position="303"/>
    </location>
</feature>
<organism evidence="10 11">
    <name type="scientific">Candidatus Thalassospirochaeta sargassi</name>
    <dbReference type="NCBI Taxonomy" id="3119039"/>
    <lineage>
        <taxon>Bacteria</taxon>
        <taxon>Pseudomonadati</taxon>
        <taxon>Spirochaetota</taxon>
        <taxon>Spirochaetia</taxon>
        <taxon>Spirochaetales</taxon>
        <taxon>Spirochaetaceae</taxon>
        <taxon>Candidatus Thalassospirochaeta</taxon>
    </lineage>
</organism>
<protein>
    <recommendedName>
        <fullName evidence="3">histidine kinase</fullName>
        <ecNumber evidence="3">2.7.13.3</ecNumber>
    </recommendedName>
</protein>
<proteinExistence type="predicted"/>
<dbReference type="GO" id="GO:0016020">
    <property type="term" value="C:membrane"/>
    <property type="evidence" value="ECO:0007669"/>
    <property type="project" value="UniProtKB-SubCell"/>
</dbReference>
<evidence type="ECO:0000256" key="2">
    <source>
        <dbReference type="ARBA" id="ARBA00004370"/>
    </source>
</evidence>
<dbReference type="CDD" id="cd18773">
    <property type="entry name" value="PDC1_HK_sensor"/>
    <property type="match status" value="1"/>
</dbReference>
<evidence type="ECO:0000256" key="1">
    <source>
        <dbReference type="ARBA" id="ARBA00000085"/>
    </source>
</evidence>
<dbReference type="Gene3D" id="6.10.340.10">
    <property type="match status" value="1"/>
</dbReference>
<keyword evidence="5" id="KW-0808">Transferase</keyword>
<dbReference type="PANTHER" id="PTHR34220">
    <property type="entry name" value="SENSOR HISTIDINE KINASE YPDA"/>
    <property type="match status" value="1"/>
</dbReference>
<dbReference type="InterPro" id="IPR005467">
    <property type="entry name" value="His_kinase_dom"/>
</dbReference>
<keyword evidence="7" id="KW-1133">Transmembrane helix</keyword>
<dbReference type="InterPro" id="IPR050640">
    <property type="entry name" value="Bact_2-comp_sensor_kinase"/>
</dbReference>
<dbReference type="PROSITE" id="PS50885">
    <property type="entry name" value="HAMP"/>
    <property type="match status" value="1"/>
</dbReference>
<dbReference type="Proteomes" id="UP001221217">
    <property type="component" value="Unassembled WGS sequence"/>
</dbReference>
<evidence type="ECO:0000256" key="6">
    <source>
        <dbReference type="ARBA" id="ARBA00022777"/>
    </source>
</evidence>
<dbReference type="SMART" id="SM00387">
    <property type="entry name" value="HATPase_c"/>
    <property type="match status" value="1"/>
</dbReference>